<evidence type="ECO:0000313" key="4">
    <source>
        <dbReference type="Proteomes" id="UP001219525"/>
    </source>
</evidence>
<keyword evidence="4" id="KW-1185">Reference proteome</keyword>
<evidence type="ECO:0000313" key="3">
    <source>
        <dbReference type="EMBL" id="KAJ7190177.1"/>
    </source>
</evidence>
<feature type="signal peptide" evidence="2">
    <location>
        <begin position="1"/>
        <end position="16"/>
    </location>
</feature>
<evidence type="ECO:0008006" key="5">
    <source>
        <dbReference type="Google" id="ProtNLM"/>
    </source>
</evidence>
<keyword evidence="2" id="KW-0732">Signal</keyword>
<feature type="chain" id="PRO_5041997352" description="Secreted protein" evidence="2">
    <location>
        <begin position="17"/>
        <end position="90"/>
    </location>
</feature>
<organism evidence="3 4">
    <name type="scientific">Mycena pura</name>
    <dbReference type="NCBI Taxonomy" id="153505"/>
    <lineage>
        <taxon>Eukaryota</taxon>
        <taxon>Fungi</taxon>
        <taxon>Dikarya</taxon>
        <taxon>Basidiomycota</taxon>
        <taxon>Agaricomycotina</taxon>
        <taxon>Agaricomycetes</taxon>
        <taxon>Agaricomycetidae</taxon>
        <taxon>Agaricales</taxon>
        <taxon>Marasmiineae</taxon>
        <taxon>Mycenaceae</taxon>
        <taxon>Mycena</taxon>
    </lineage>
</organism>
<accession>A0AAD6XZT3</accession>
<protein>
    <recommendedName>
        <fullName evidence="5">Secreted protein</fullName>
    </recommendedName>
</protein>
<dbReference type="EMBL" id="JARJCW010000155">
    <property type="protein sequence ID" value="KAJ7190177.1"/>
    <property type="molecule type" value="Genomic_DNA"/>
</dbReference>
<proteinExistence type="predicted"/>
<evidence type="ECO:0000256" key="1">
    <source>
        <dbReference type="SAM" id="MobiDB-lite"/>
    </source>
</evidence>
<comment type="caution">
    <text evidence="3">The sequence shown here is derived from an EMBL/GenBank/DDBJ whole genome shotgun (WGS) entry which is preliminary data.</text>
</comment>
<name>A0AAD6XZT3_9AGAR</name>
<dbReference type="AlphaFoldDB" id="A0AAD6XZT3"/>
<evidence type="ECO:0000256" key="2">
    <source>
        <dbReference type="SAM" id="SignalP"/>
    </source>
</evidence>
<feature type="compositionally biased region" description="Low complexity" evidence="1">
    <location>
        <begin position="58"/>
        <end position="70"/>
    </location>
</feature>
<dbReference type="Proteomes" id="UP001219525">
    <property type="component" value="Unassembled WGS sequence"/>
</dbReference>
<reference evidence="3" key="1">
    <citation type="submission" date="2023-03" db="EMBL/GenBank/DDBJ databases">
        <title>Massive genome expansion in bonnet fungi (Mycena s.s.) driven by repeated elements and novel gene families across ecological guilds.</title>
        <authorList>
            <consortium name="Lawrence Berkeley National Laboratory"/>
            <person name="Harder C.B."/>
            <person name="Miyauchi S."/>
            <person name="Viragh M."/>
            <person name="Kuo A."/>
            <person name="Thoen E."/>
            <person name="Andreopoulos B."/>
            <person name="Lu D."/>
            <person name="Skrede I."/>
            <person name="Drula E."/>
            <person name="Henrissat B."/>
            <person name="Morin E."/>
            <person name="Kohler A."/>
            <person name="Barry K."/>
            <person name="LaButti K."/>
            <person name="Morin E."/>
            <person name="Salamov A."/>
            <person name="Lipzen A."/>
            <person name="Mereny Z."/>
            <person name="Hegedus B."/>
            <person name="Baldrian P."/>
            <person name="Stursova M."/>
            <person name="Weitz H."/>
            <person name="Taylor A."/>
            <person name="Grigoriev I.V."/>
            <person name="Nagy L.G."/>
            <person name="Martin F."/>
            <person name="Kauserud H."/>
        </authorList>
    </citation>
    <scope>NUCLEOTIDE SEQUENCE</scope>
    <source>
        <strain evidence="3">9144</strain>
    </source>
</reference>
<feature type="region of interest" description="Disordered" evidence="1">
    <location>
        <begin position="50"/>
        <end position="90"/>
    </location>
</feature>
<gene>
    <name evidence="3" type="ORF">GGX14DRAFT_580060</name>
</gene>
<sequence length="90" mass="9557">MVIFLVGIGIVVYSLAQAKGRKKRITSVEAGEGPGLSYYLPKLDAEGSLYSESHQDGSTISISSTWPTTPGEADPRPAATEQKSEVDFAP</sequence>